<feature type="region of interest" description="Disordered" evidence="8">
    <location>
        <begin position="73"/>
        <end position="105"/>
    </location>
</feature>
<evidence type="ECO:0000256" key="2">
    <source>
        <dbReference type="ARBA" id="ARBA00010788"/>
    </source>
</evidence>
<sequence length="222" mass="24581">MPLIQDSYDHLPYVDTELDAARLAAARALVDADISSAGVDTSDMHPALAPAAAQYTPTFSDFIAREHARLDDDPTSKLSGVDLKRYEDLDAPENTSPTTDDDRPELLQRWNKALKQAYTSAEYVQGRLTQLGLLEKFGKNAWLVGNSQLEDILKAIEADLAHVRKQHEEAEMLRRSQQANASGEIKTLEDTWKKGVGRVLETEVAAEGLKLQILEKRRAGAV</sequence>
<evidence type="ECO:0000256" key="8">
    <source>
        <dbReference type="SAM" id="MobiDB-lite"/>
    </source>
</evidence>
<evidence type="ECO:0000256" key="3">
    <source>
        <dbReference type="ARBA" id="ARBA00022664"/>
    </source>
</evidence>
<comment type="subcellular location">
    <subcellularLocation>
        <location evidence="1">Nucleus</location>
    </subcellularLocation>
</comment>
<protein>
    <recommendedName>
        <fullName evidence="11">Pre-mRNA-splicing factor SPF27</fullName>
    </recommendedName>
</protein>
<evidence type="ECO:0000256" key="7">
    <source>
        <dbReference type="SAM" id="Coils"/>
    </source>
</evidence>
<keyword evidence="10" id="KW-1185">Reference proteome</keyword>
<keyword evidence="5" id="KW-0508">mRNA splicing</keyword>
<dbReference type="PANTHER" id="PTHR13296">
    <property type="entry name" value="BCAS2 PROTEIN"/>
    <property type="match status" value="1"/>
</dbReference>
<evidence type="ECO:0008006" key="11">
    <source>
        <dbReference type="Google" id="ProtNLM"/>
    </source>
</evidence>
<evidence type="ECO:0000256" key="1">
    <source>
        <dbReference type="ARBA" id="ARBA00004123"/>
    </source>
</evidence>
<feature type="coiled-coil region" evidence="7">
    <location>
        <begin position="146"/>
        <end position="173"/>
    </location>
</feature>
<keyword evidence="3" id="KW-0507">mRNA processing</keyword>
<comment type="similarity">
    <text evidence="2">Belongs to the SPF27 family.</text>
</comment>
<dbReference type="Proteomes" id="UP001578633">
    <property type="component" value="Chromosome 9"/>
</dbReference>
<reference evidence="9 10" key="1">
    <citation type="submission" date="2024-09" db="EMBL/GenBank/DDBJ databases">
        <title>T2T genomes of carrot and Alternaria dauci and their utility for understanding host-pathogen interaction during carrot leaf blight disease.</title>
        <authorList>
            <person name="Liu W."/>
            <person name="Xu S."/>
            <person name="Ou C."/>
            <person name="Liu X."/>
            <person name="Zhuang F."/>
            <person name="Deng X.W."/>
        </authorList>
    </citation>
    <scope>NUCLEOTIDE SEQUENCE [LARGE SCALE GENOMIC DNA]</scope>
    <source>
        <strain evidence="9 10">A2016</strain>
    </source>
</reference>
<dbReference type="Pfam" id="PF05700">
    <property type="entry name" value="BCAS2"/>
    <property type="match status" value="1"/>
</dbReference>
<dbReference type="EMBL" id="JBHGVX010000009">
    <property type="protein sequence ID" value="KAL1792469.1"/>
    <property type="molecule type" value="Genomic_DNA"/>
</dbReference>
<name>A0ABR3UA00_9PLEO</name>
<comment type="caution">
    <text evidence="9">The sequence shown here is derived from an EMBL/GenBank/DDBJ whole genome shotgun (WGS) entry which is preliminary data.</text>
</comment>
<evidence type="ECO:0000256" key="5">
    <source>
        <dbReference type="ARBA" id="ARBA00023187"/>
    </source>
</evidence>
<keyword evidence="7" id="KW-0175">Coiled coil</keyword>
<dbReference type="GeneID" id="96089298"/>
<organism evidence="9 10">
    <name type="scientific">Alternaria dauci</name>
    <dbReference type="NCBI Taxonomy" id="48095"/>
    <lineage>
        <taxon>Eukaryota</taxon>
        <taxon>Fungi</taxon>
        <taxon>Dikarya</taxon>
        <taxon>Ascomycota</taxon>
        <taxon>Pezizomycotina</taxon>
        <taxon>Dothideomycetes</taxon>
        <taxon>Pleosporomycetidae</taxon>
        <taxon>Pleosporales</taxon>
        <taxon>Pleosporineae</taxon>
        <taxon>Pleosporaceae</taxon>
        <taxon>Alternaria</taxon>
        <taxon>Alternaria sect. Porri</taxon>
    </lineage>
</organism>
<dbReference type="InterPro" id="IPR008409">
    <property type="entry name" value="SPF27"/>
</dbReference>
<keyword evidence="6" id="KW-0539">Nucleus</keyword>
<evidence type="ECO:0000256" key="4">
    <source>
        <dbReference type="ARBA" id="ARBA00022728"/>
    </source>
</evidence>
<gene>
    <name evidence="9" type="ORF">ACET3X_008976</name>
</gene>
<proteinExistence type="inferred from homology"/>
<evidence type="ECO:0000256" key="6">
    <source>
        <dbReference type="ARBA" id="ARBA00023242"/>
    </source>
</evidence>
<accession>A0ABR3UA00</accession>
<evidence type="ECO:0000313" key="10">
    <source>
        <dbReference type="Proteomes" id="UP001578633"/>
    </source>
</evidence>
<dbReference type="PANTHER" id="PTHR13296:SF0">
    <property type="entry name" value="PRE-MRNA-SPLICING FACTOR SPF27"/>
    <property type="match status" value="1"/>
</dbReference>
<evidence type="ECO:0000313" key="9">
    <source>
        <dbReference type="EMBL" id="KAL1792469.1"/>
    </source>
</evidence>
<keyword evidence="4" id="KW-0747">Spliceosome</keyword>
<dbReference type="RefSeq" id="XP_069303053.1">
    <property type="nucleotide sequence ID" value="XM_069455119.1"/>
</dbReference>